<dbReference type="GO" id="GO:0008652">
    <property type="term" value="P:amino acid biosynthetic process"/>
    <property type="evidence" value="ECO:0007669"/>
    <property type="project" value="UniProtKB-KW"/>
</dbReference>
<name>A0A521G1F3_9BACT</name>
<evidence type="ECO:0000313" key="4">
    <source>
        <dbReference type="EMBL" id="TAA74847.1"/>
    </source>
</evidence>
<keyword evidence="3 4" id="KW-0012">Acyltransferase</keyword>
<protein>
    <submittedName>
        <fullName evidence="4">Serine O-acetyltransferase</fullName>
        <ecNumber evidence="4">2.3.1.30</ecNumber>
    </submittedName>
</protein>
<dbReference type="Gene3D" id="2.160.10.10">
    <property type="entry name" value="Hexapeptide repeat proteins"/>
    <property type="match status" value="1"/>
</dbReference>
<dbReference type="InterPro" id="IPR042122">
    <property type="entry name" value="Ser_AcTrfase_N_sf"/>
</dbReference>
<dbReference type="InterPro" id="IPR045304">
    <property type="entry name" value="LbH_SAT"/>
</dbReference>
<reference evidence="4" key="1">
    <citation type="submission" date="2017-07" db="EMBL/GenBank/DDBJ databases">
        <title>The cable genome - Insights into the physiology and evolution of filamentous bacteria capable of sulfide oxidation via long distance electron transfer.</title>
        <authorList>
            <person name="Thorup C."/>
            <person name="Bjerg J.T."/>
            <person name="Schreiber L."/>
            <person name="Nielsen L.P."/>
            <person name="Kjeldsen K.U."/>
            <person name="Boesen T."/>
            <person name="Boggild A."/>
            <person name="Meysman F."/>
            <person name="Geelhoed J."/>
            <person name="Schramm A."/>
        </authorList>
    </citation>
    <scope>NUCLEOTIDE SEQUENCE [LARGE SCALE GENOMIC DNA]</scope>
    <source>
        <strain evidence="4">GS</strain>
    </source>
</reference>
<dbReference type="EC" id="2.3.1.30" evidence="4"/>
<dbReference type="GO" id="GO:0009001">
    <property type="term" value="F:serine O-acetyltransferase activity"/>
    <property type="evidence" value="ECO:0007669"/>
    <property type="project" value="UniProtKB-EC"/>
</dbReference>
<gene>
    <name evidence="4" type="ORF">CDV28_11623</name>
</gene>
<accession>A0A521G1F3</accession>
<evidence type="ECO:0000256" key="2">
    <source>
        <dbReference type="ARBA" id="ARBA00022679"/>
    </source>
</evidence>
<dbReference type="Proteomes" id="UP000316238">
    <property type="component" value="Unassembled WGS sequence"/>
</dbReference>
<dbReference type="CDD" id="cd03354">
    <property type="entry name" value="LbH_SAT"/>
    <property type="match status" value="1"/>
</dbReference>
<keyword evidence="1" id="KW-0028">Amino-acid biosynthesis</keyword>
<keyword evidence="5" id="KW-1185">Reference proteome</keyword>
<comment type="caution">
    <text evidence="4">The sequence shown here is derived from an EMBL/GenBank/DDBJ whole genome shotgun (WGS) entry which is preliminary data.</text>
</comment>
<keyword evidence="2 4" id="KW-0808">Transferase</keyword>
<organism evidence="4 5">
    <name type="scientific">Candidatus Electronema aureum</name>
    <dbReference type="NCBI Taxonomy" id="2005002"/>
    <lineage>
        <taxon>Bacteria</taxon>
        <taxon>Pseudomonadati</taxon>
        <taxon>Thermodesulfobacteriota</taxon>
        <taxon>Desulfobulbia</taxon>
        <taxon>Desulfobulbales</taxon>
        <taxon>Desulfobulbaceae</taxon>
        <taxon>Candidatus Electronema</taxon>
    </lineage>
</organism>
<dbReference type="AlphaFoldDB" id="A0A521G1F3"/>
<dbReference type="Gene3D" id="1.10.3130.10">
    <property type="entry name" value="serine acetyltransferase, domain 1"/>
    <property type="match status" value="1"/>
</dbReference>
<evidence type="ECO:0000313" key="5">
    <source>
        <dbReference type="Proteomes" id="UP000316238"/>
    </source>
</evidence>
<evidence type="ECO:0000256" key="1">
    <source>
        <dbReference type="ARBA" id="ARBA00022605"/>
    </source>
</evidence>
<dbReference type="SUPFAM" id="SSF51161">
    <property type="entry name" value="Trimeric LpxA-like enzymes"/>
    <property type="match status" value="1"/>
</dbReference>
<proteinExistence type="predicted"/>
<sequence>MSKTTEPCSCASEVRLPCISEADFIPSVVSQLAEGFTSRRWSSHIEPVEIPSWRETVDLILQAQRILFPGYFSSSTLPSSSSLGYHIGHNLTLFHKNLSQQVNSALRHECFRRNHSCSHCGERSSQIAAAFVRSLPEIRETLETDISAALEGDPAAANADEIIFSYPGMFAVLVYRLAHRLFELEVPLLPRIMSEYAYHRTAIDIHPGAVIGDSFFIDHGAGVVIGATCTIGRRVRLYQGVTLGALSLPKDAVQRLKNAKRHPTIEDDAIIYANATILGGDTVIGARSIVGGNVWLTKSIGPDTKVLLKQPELIYIGKDGETKQKGGKGDGNI</sequence>
<dbReference type="PANTHER" id="PTHR42811">
    <property type="entry name" value="SERINE ACETYLTRANSFERASE"/>
    <property type="match status" value="1"/>
</dbReference>
<evidence type="ECO:0000256" key="3">
    <source>
        <dbReference type="ARBA" id="ARBA00023315"/>
    </source>
</evidence>
<dbReference type="InterPro" id="IPR011004">
    <property type="entry name" value="Trimer_LpxA-like_sf"/>
</dbReference>
<dbReference type="EMBL" id="NQJD01000016">
    <property type="protein sequence ID" value="TAA74847.1"/>
    <property type="molecule type" value="Genomic_DNA"/>
</dbReference>